<dbReference type="GO" id="GO:0005975">
    <property type="term" value="P:carbohydrate metabolic process"/>
    <property type="evidence" value="ECO:0007669"/>
    <property type="project" value="InterPro"/>
</dbReference>
<keyword evidence="5" id="KW-1185">Reference proteome</keyword>
<dbReference type="PRINTS" id="PR00133">
    <property type="entry name" value="GLHYDRLASE3"/>
</dbReference>
<dbReference type="Pfam" id="PF00933">
    <property type="entry name" value="Glyco_hydro_3"/>
    <property type="match status" value="1"/>
</dbReference>
<dbReference type="SMART" id="SM01217">
    <property type="entry name" value="Fn3_like"/>
    <property type="match status" value="1"/>
</dbReference>
<dbReference type="InterPro" id="IPR036881">
    <property type="entry name" value="Glyco_hydro_3_C_sf"/>
</dbReference>
<dbReference type="EMBL" id="RAYQ01000005">
    <property type="protein sequence ID" value="RKI92511.1"/>
    <property type="molecule type" value="Genomic_DNA"/>
</dbReference>
<dbReference type="PANTHER" id="PTHR42715:SF10">
    <property type="entry name" value="BETA-GLUCOSIDASE"/>
    <property type="match status" value="1"/>
</dbReference>
<gene>
    <name evidence="4" type="ORF">D7V94_07010</name>
</gene>
<evidence type="ECO:0000259" key="3">
    <source>
        <dbReference type="SMART" id="SM01217"/>
    </source>
</evidence>
<evidence type="ECO:0000256" key="1">
    <source>
        <dbReference type="ARBA" id="ARBA00005336"/>
    </source>
</evidence>
<dbReference type="OrthoDB" id="98455at2"/>
<comment type="caution">
    <text evidence="4">The sequence shown here is derived from an EMBL/GenBank/DDBJ whole genome shotgun (WGS) entry which is preliminary data.</text>
</comment>
<dbReference type="Gene3D" id="2.60.40.10">
    <property type="entry name" value="Immunoglobulins"/>
    <property type="match status" value="1"/>
</dbReference>
<dbReference type="InterPro" id="IPR050288">
    <property type="entry name" value="Cellulose_deg_GH3"/>
</dbReference>
<dbReference type="Gene3D" id="3.20.20.300">
    <property type="entry name" value="Glycoside hydrolase, family 3, N-terminal domain"/>
    <property type="match status" value="1"/>
</dbReference>
<accession>A0A3A9AY91</accession>
<reference evidence="4 5" key="1">
    <citation type="submission" date="2018-09" db="EMBL/GenBank/DDBJ databases">
        <title>Murine metabolic-syndrome-specific gut microbial biobank.</title>
        <authorList>
            <person name="Liu C."/>
        </authorList>
    </citation>
    <scope>NUCLEOTIDE SEQUENCE [LARGE SCALE GENOMIC DNA]</scope>
    <source>
        <strain evidence="4 5">0.1xD8-82</strain>
    </source>
</reference>
<proteinExistence type="inferred from homology"/>
<name>A0A3A9AY91_9FIRM</name>
<dbReference type="PANTHER" id="PTHR42715">
    <property type="entry name" value="BETA-GLUCOSIDASE"/>
    <property type="match status" value="1"/>
</dbReference>
<dbReference type="SUPFAM" id="SSF51445">
    <property type="entry name" value="(Trans)glycosidases"/>
    <property type="match status" value="1"/>
</dbReference>
<dbReference type="InterPro" id="IPR001764">
    <property type="entry name" value="Glyco_hydro_3_N"/>
</dbReference>
<dbReference type="InterPro" id="IPR036962">
    <property type="entry name" value="Glyco_hydro_3_N_sf"/>
</dbReference>
<organism evidence="4 5">
    <name type="scientific">Parablautia intestinalis</name>
    <dbReference type="NCBI Taxonomy" id="2320100"/>
    <lineage>
        <taxon>Bacteria</taxon>
        <taxon>Bacillati</taxon>
        <taxon>Bacillota</taxon>
        <taxon>Clostridia</taxon>
        <taxon>Lachnospirales</taxon>
        <taxon>Lachnospiraceae</taxon>
        <taxon>Parablautia</taxon>
    </lineage>
</organism>
<evidence type="ECO:0000313" key="5">
    <source>
        <dbReference type="Proteomes" id="UP000280696"/>
    </source>
</evidence>
<dbReference type="GO" id="GO:0004553">
    <property type="term" value="F:hydrolase activity, hydrolyzing O-glycosyl compounds"/>
    <property type="evidence" value="ECO:0007669"/>
    <property type="project" value="InterPro"/>
</dbReference>
<dbReference type="InterPro" id="IPR026891">
    <property type="entry name" value="Fn3-like"/>
</dbReference>
<evidence type="ECO:0000256" key="2">
    <source>
        <dbReference type="ARBA" id="ARBA00022801"/>
    </source>
</evidence>
<dbReference type="InterPro" id="IPR013783">
    <property type="entry name" value="Ig-like_fold"/>
</dbReference>
<dbReference type="RefSeq" id="WP_120468364.1">
    <property type="nucleotide sequence ID" value="NZ_RAYQ01000005.1"/>
</dbReference>
<comment type="similarity">
    <text evidence="1">Belongs to the glycosyl hydrolase 3 family.</text>
</comment>
<keyword evidence="2" id="KW-0378">Hydrolase</keyword>
<dbReference type="SUPFAM" id="SSF52279">
    <property type="entry name" value="Beta-D-glucan exohydrolase, C-terminal domain"/>
    <property type="match status" value="1"/>
</dbReference>
<feature type="domain" description="Fibronectin type III-like" evidence="3">
    <location>
        <begin position="350"/>
        <end position="425"/>
    </location>
</feature>
<sequence length="803" mass="88931">MEKWVRSRFQPGIGLGENGTRVTASKEHIALSKRAAKEGMVLLKNEQGVLPLERGTRVALFGKGTFDYVKGGGGSGDVTVSYVRNFYEGLSLQKDYVEIFDKTVEFYKKEVERQYAGGMEPGLTTEPDLSDELVAQAARFTDTAIISISRFSGESWDRKAYKGQHIDIQGEGEDMVQKSEKIFEDGDFYLTAAEKAMVEKVKGAFLKIIVVMNVGGMVDTEWFHGDDRIQSVLMAWQGGIEGGLAAAELIVGKGSPSGKLSDTFAKELSDYPSTETFHESQDYVDYIEDIYVGYRYFETVPGKKERVNYPFGFGLSYTDFALSKPVVTVEAGCIKACTTVCNTGVREGREVVQVYYSAPQGRLGKPARVLAGYQKTRLLAPGESQSVFISFKVNDMASYDDLGKVAKSAWILEKGEYHFHVGTSVRDTVEADYVYSLDEDTVTEQLSSKMAPSSLKKRMLADGSFEELPLTRPNDPDESIFEKHKEGSATYIIPAEKAREPYFRREEDQKPLLSDVCEGKITLDAFVAALPDKELAELLGGQPNLGVANTFGFGNLGEYGVPNIMTADGPAGLRILAQCGVCTTAWPCATLLACTWDPKVTEQIGIAAGKEVKENNIAVWLAPAVNIHRSPLCGRNFEYYSEDPLLTAKQAAALVKGVQSGRIGTSVKHFALNNKETNRKDSDSRASERAIREIYIKAFEIIVKEAQPWTIMSSYNIINGHRASENKDLLTGILRDEWGFEGMVTTDWWTYAEHYKEVKAGNDVKMACGYPEKLLEAKEKGVLSREEMEICGKRILELILKVD</sequence>
<protein>
    <submittedName>
        <fullName evidence="4">Beta-glucosidase</fullName>
    </submittedName>
</protein>
<dbReference type="Gene3D" id="3.40.50.1700">
    <property type="entry name" value="Glycoside hydrolase family 3 C-terminal domain"/>
    <property type="match status" value="1"/>
</dbReference>
<dbReference type="Pfam" id="PF14310">
    <property type="entry name" value="Fn3-like"/>
    <property type="match status" value="1"/>
</dbReference>
<dbReference type="InterPro" id="IPR002772">
    <property type="entry name" value="Glyco_hydro_3_C"/>
</dbReference>
<dbReference type="Pfam" id="PF01915">
    <property type="entry name" value="Glyco_hydro_3_C"/>
    <property type="match status" value="1"/>
</dbReference>
<dbReference type="Proteomes" id="UP000280696">
    <property type="component" value="Unassembled WGS sequence"/>
</dbReference>
<dbReference type="AlphaFoldDB" id="A0A3A9AY91"/>
<dbReference type="InterPro" id="IPR017853">
    <property type="entry name" value="GH"/>
</dbReference>
<evidence type="ECO:0000313" key="4">
    <source>
        <dbReference type="EMBL" id="RKI92511.1"/>
    </source>
</evidence>